<dbReference type="EMBL" id="UFAJ01000003">
    <property type="protein sequence ID" value="SSD58277.1"/>
    <property type="molecule type" value="Genomic_DNA"/>
</dbReference>
<dbReference type="VEuPathDB" id="FungiDB:SCODWIG_00038"/>
<feature type="region of interest" description="Disordered" evidence="1">
    <location>
        <begin position="457"/>
        <end position="495"/>
    </location>
</feature>
<dbReference type="OrthoDB" id="3863715at2759"/>
<dbReference type="GO" id="GO:0003676">
    <property type="term" value="F:nucleic acid binding"/>
    <property type="evidence" value="ECO:0007669"/>
    <property type="project" value="InterPro"/>
</dbReference>
<organism evidence="2 3">
    <name type="scientific">Saccharomycodes ludwigii</name>
    <dbReference type="NCBI Taxonomy" id="36035"/>
    <lineage>
        <taxon>Eukaryota</taxon>
        <taxon>Fungi</taxon>
        <taxon>Dikarya</taxon>
        <taxon>Ascomycota</taxon>
        <taxon>Saccharomycotina</taxon>
        <taxon>Saccharomycetes</taxon>
        <taxon>Saccharomycodales</taxon>
        <taxon>Saccharomycodaceae</taxon>
        <taxon>Saccharomycodes</taxon>
    </lineage>
</organism>
<dbReference type="InterPro" id="IPR036397">
    <property type="entry name" value="RNaseH_sf"/>
</dbReference>
<evidence type="ECO:0000313" key="3">
    <source>
        <dbReference type="Proteomes" id="UP000262825"/>
    </source>
</evidence>
<reference evidence="3" key="1">
    <citation type="submission" date="2018-06" db="EMBL/GenBank/DDBJ databases">
        <authorList>
            <person name="Guldener U."/>
        </authorList>
    </citation>
    <scope>NUCLEOTIDE SEQUENCE [LARGE SCALE GENOMIC DNA]</scope>
    <source>
        <strain evidence="3">UTAD17</strain>
    </source>
</reference>
<keyword evidence="3" id="KW-1185">Reference proteome</keyword>
<evidence type="ECO:0000313" key="2">
    <source>
        <dbReference type="EMBL" id="SSD58277.1"/>
    </source>
</evidence>
<dbReference type="Gene3D" id="3.30.420.10">
    <property type="entry name" value="Ribonuclease H-like superfamily/Ribonuclease H"/>
    <property type="match status" value="1"/>
</dbReference>
<protein>
    <submittedName>
        <fullName evidence="2">Uncharacterized protein</fullName>
    </submittedName>
</protein>
<accession>A0A376B0S9</accession>
<dbReference type="InterPro" id="IPR012337">
    <property type="entry name" value="RNaseH-like_sf"/>
</dbReference>
<feature type="compositionally biased region" description="Polar residues" evidence="1">
    <location>
        <begin position="470"/>
        <end position="480"/>
    </location>
</feature>
<proteinExistence type="predicted"/>
<sequence>MTTASSANISDKVIYNRPIKYTDDDGSLVHDYRIPRLPTNYKKVYDNEEDFINNLGCIKLAKEQDLDLAMITLGVADTIKCLESVRGRPTQTQYDLFLDNNLTPDTLVHNSEGEVTKKNSGIKHLVLKNRYELKRIDDGSADGKLALIETKTNLEYLPPKYLFDALMQSHLLNHHLSADGMYRYLRKYYSNASRDICRRARNFCSKCNPSLKLGPFKRPRFKASSNLLPFERIHMEVFKIFNDKKNKHGTVEDKYKYVLYFRDYRSRYVWVYPLEDITLGEILQPLKSFLLISCYNVPIYIESTTIEFQFLEDLVKHTCEMYGLKVGCGGGDLKNFHKSGIKKFKELLKGEKEACLNDWGHILMLVHQYNIKYLETVNGSPKKVLLEVSTKNSSGSRNEQYDNKKKRILDALPANCIEKFSGTTGMYYKEPDGTMIAYDEEENDFVGVGESTMLYYSPPEQDINSERTDGTANEIVNSNDINDDESQAPSKKKRR</sequence>
<gene>
    <name evidence="2" type="ORF">SCODWIG_00038</name>
</gene>
<dbReference type="Proteomes" id="UP000262825">
    <property type="component" value="Unassembled WGS sequence"/>
</dbReference>
<dbReference type="SUPFAM" id="SSF53098">
    <property type="entry name" value="Ribonuclease H-like"/>
    <property type="match status" value="1"/>
</dbReference>
<name>A0A376B0S9_9ASCO</name>
<dbReference type="AlphaFoldDB" id="A0A376B0S9"/>
<evidence type="ECO:0000256" key="1">
    <source>
        <dbReference type="SAM" id="MobiDB-lite"/>
    </source>
</evidence>